<gene>
    <name evidence="2" type="ORF">BGL_2c02970</name>
</gene>
<dbReference type="EMBL" id="CP002581">
    <property type="protein sequence ID" value="AJK48393.1"/>
    <property type="molecule type" value="Genomic_DNA"/>
</dbReference>
<dbReference type="SUPFAM" id="SSF81606">
    <property type="entry name" value="PP2C-like"/>
    <property type="match status" value="1"/>
</dbReference>
<dbReference type="InterPro" id="IPR015655">
    <property type="entry name" value="PP2C"/>
</dbReference>
<keyword evidence="3" id="KW-1185">Reference proteome</keyword>
<reference evidence="3" key="1">
    <citation type="submission" date="2011-03" db="EMBL/GenBank/DDBJ databases">
        <authorList>
            <person name="Voget S."/>
            <person name="Streit W.R."/>
            <person name="Jaeger K.E."/>
            <person name="Daniel R."/>
        </authorList>
    </citation>
    <scope>NUCLEOTIDE SEQUENCE [LARGE SCALE GENOMIC DNA]</scope>
    <source>
        <strain evidence="3">PG1</strain>
    </source>
</reference>
<accession>A0A0B6RYE8</accession>
<dbReference type="InterPro" id="IPR001932">
    <property type="entry name" value="PPM-type_phosphatase-like_dom"/>
</dbReference>
<dbReference type="CDD" id="cd00143">
    <property type="entry name" value="PP2Cc"/>
    <property type="match status" value="1"/>
</dbReference>
<sequence length="242" mass="26071">MNTRCRSAGHTETGKVRRRNEDAILVRDDLGLWAVADGLGGHAAGDVASALIVERLGALTRDGDVHAFAVAIEECLQQVNTELRDAARARQVDVIGSTVALVVHDPAFVLCGWVGDSRVYVHEEGRLAQLTRDHVHGQPVDVTHYGFNGTPPPAPGAGVLTRAVGVEDALFLDWAVAGSRPGVQFLLCSDGINKELSDAELADAFRRQPAEPRQLVDHLFELSLARRARDNLSAVIVRLEAP</sequence>
<protein>
    <submittedName>
        <fullName evidence="2">PppA/stp: serine/threonine phosphatase protein PppA/Stp</fullName>
    </submittedName>
</protein>
<feature type="domain" description="PPM-type phosphatase" evidence="1">
    <location>
        <begin position="7"/>
        <end position="239"/>
    </location>
</feature>
<organism evidence="2 3">
    <name type="scientific">Burkholderia plantarii</name>
    <dbReference type="NCBI Taxonomy" id="41899"/>
    <lineage>
        <taxon>Bacteria</taxon>
        <taxon>Pseudomonadati</taxon>
        <taxon>Pseudomonadota</taxon>
        <taxon>Betaproteobacteria</taxon>
        <taxon>Burkholderiales</taxon>
        <taxon>Burkholderiaceae</taxon>
        <taxon>Burkholderia</taxon>
    </lineage>
</organism>
<reference evidence="2 3" key="2">
    <citation type="journal article" date="2016" name="Appl. Microbiol. Biotechnol.">
        <title>Mutations improving production and secretion of extracellular lipase by Burkholderia glumae PG1.</title>
        <authorList>
            <person name="Knapp A."/>
            <person name="Voget S."/>
            <person name="Gao R."/>
            <person name="Zaburannyi N."/>
            <person name="Krysciak D."/>
            <person name="Breuer M."/>
            <person name="Hauer B."/>
            <person name="Streit W.R."/>
            <person name="Muller R."/>
            <person name="Daniel R."/>
            <person name="Jaeger K.E."/>
        </authorList>
    </citation>
    <scope>NUCLEOTIDE SEQUENCE [LARGE SCALE GENOMIC DNA]</scope>
    <source>
        <strain evidence="2 3">PG1</strain>
    </source>
</reference>
<dbReference type="GO" id="GO:0004722">
    <property type="term" value="F:protein serine/threonine phosphatase activity"/>
    <property type="evidence" value="ECO:0007669"/>
    <property type="project" value="InterPro"/>
</dbReference>
<dbReference type="SMART" id="SM00332">
    <property type="entry name" value="PP2Cc"/>
    <property type="match status" value="1"/>
</dbReference>
<name>A0A0B6RYE8_BURPL</name>
<dbReference type="KEGG" id="bpla:bpln_2g03390"/>
<dbReference type="InterPro" id="IPR036457">
    <property type="entry name" value="PPM-type-like_dom_sf"/>
</dbReference>
<dbReference type="OrthoDB" id="9801841at2"/>
<proteinExistence type="predicted"/>
<evidence type="ECO:0000313" key="3">
    <source>
        <dbReference type="Proteomes" id="UP000031838"/>
    </source>
</evidence>
<dbReference type="SMART" id="SM00331">
    <property type="entry name" value="PP2C_SIG"/>
    <property type="match status" value="1"/>
</dbReference>
<dbReference type="Gene3D" id="3.60.40.10">
    <property type="entry name" value="PPM-type phosphatase domain"/>
    <property type="match status" value="1"/>
</dbReference>
<dbReference type="PROSITE" id="PS51746">
    <property type="entry name" value="PPM_2"/>
    <property type="match status" value="1"/>
</dbReference>
<evidence type="ECO:0000313" key="2">
    <source>
        <dbReference type="EMBL" id="AJK48393.1"/>
    </source>
</evidence>
<dbReference type="PANTHER" id="PTHR47992">
    <property type="entry name" value="PROTEIN PHOSPHATASE"/>
    <property type="match status" value="1"/>
</dbReference>
<dbReference type="Proteomes" id="UP000031838">
    <property type="component" value="Chromosome 2"/>
</dbReference>
<dbReference type="KEGG" id="bgp:BGL_2c02970"/>
<dbReference type="RefSeq" id="WP_042627042.1">
    <property type="nucleotide sequence ID" value="NZ_BSTO01000012.1"/>
</dbReference>
<dbReference type="HOGENOM" id="CLU_034545_0_3_4"/>
<evidence type="ECO:0000259" key="1">
    <source>
        <dbReference type="PROSITE" id="PS51746"/>
    </source>
</evidence>
<dbReference type="Pfam" id="PF13672">
    <property type="entry name" value="PP2C_2"/>
    <property type="match status" value="1"/>
</dbReference>
<dbReference type="AlphaFoldDB" id="A0A0B6RYE8"/>